<evidence type="ECO:0000256" key="1">
    <source>
        <dbReference type="SAM" id="Phobius"/>
    </source>
</evidence>
<dbReference type="EMBL" id="FQXU01000014">
    <property type="protein sequence ID" value="SHI45381.1"/>
    <property type="molecule type" value="Genomic_DNA"/>
</dbReference>
<dbReference type="AlphaFoldDB" id="A0A1M6B9G4"/>
<gene>
    <name evidence="2" type="ORF">SAMN02745941_03826</name>
</gene>
<protein>
    <submittedName>
        <fullName evidence="2">Uncharacterized protein</fullName>
    </submittedName>
</protein>
<organism evidence="2 3">
    <name type="scientific">Clostridium intestinale DSM 6191</name>
    <dbReference type="NCBI Taxonomy" id="1121320"/>
    <lineage>
        <taxon>Bacteria</taxon>
        <taxon>Bacillati</taxon>
        <taxon>Bacillota</taxon>
        <taxon>Clostridia</taxon>
        <taxon>Eubacteriales</taxon>
        <taxon>Clostridiaceae</taxon>
        <taxon>Clostridium</taxon>
    </lineage>
</organism>
<dbReference type="Proteomes" id="UP000184241">
    <property type="component" value="Unassembled WGS sequence"/>
</dbReference>
<sequence>MRDKKVECANTLLYTTIVAQATGITYFCVKIVAFQLRCGATIFLRFFL</sequence>
<accession>A0A1M6B9G4</accession>
<keyword evidence="1" id="KW-1133">Transmembrane helix</keyword>
<evidence type="ECO:0000313" key="3">
    <source>
        <dbReference type="Proteomes" id="UP000184241"/>
    </source>
</evidence>
<feature type="transmembrane region" description="Helical" evidence="1">
    <location>
        <begin position="12"/>
        <end position="36"/>
    </location>
</feature>
<reference evidence="2 3" key="1">
    <citation type="submission" date="2016-11" db="EMBL/GenBank/DDBJ databases">
        <authorList>
            <person name="Jaros S."/>
            <person name="Januszkiewicz K."/>
            <person name="Wedrychowicz H."/>
        </authorList>
    </citation>
    <scope>NUCLEOTIDE SEQUENCE [LARGE SCALE GENOMIC DNA]</scope>
    <source>
        <strain evidence="2 3">DSM 6191</strain>
    </source>
</reference>
<proteinExistence type="predicted"/>
<keyword evidence="1" id="KW-0472">Membrane</keyword>
<keyword evidence="1" id="KW-0812">Transmembrane</keyword>
<evidence type="ECO:0000313" key="2">
    <source>
        <dbReference type="EMBL" id="SHI45381.1"/>
    </source>
</evidence>
<name>A0A1M6B9G4_9CLOT</name>